<dbReference type="GO" id="GO:0043565">
    <property type="term" value="F:sequence-specific DNA binding"/>
    <property type="evidence" value="ECO:0007669"/>
    <property type="project" value="InterPro"/>
</dbReference>
<dbReference type="KEGG" id="aol:S58_55470"/>
<keyword evidence="1" id="KW-0805">Transcription regulation</keyword>
<dbReference type="AlphaFoldDB" id="M4ZCM4"/>
<gene>
    <name evidence="5" type="ORF">S58_55470</name>
</gene>
<evidence type="ECO:0000256" key="2">
    <source>
        <dbReference type="ARBA" id="ARBA00023125"/>
    </source>
</evidence>
<evidence type="ECO:0000259" key="4">
    <source>
        <dbReference type="PROSITE" id="PS01124"/>
    </source>
</evidence>
<keyword evidence="3" id="KW-0804">Transcription</keyword>
<evidence type="ECO:0000313" key="5">
    <source>
        <dbReference type="EMBL" id="BAM91524.1"/>
    </source>
</evidence>
<reference evidence="5 6" key="1">
    <citation type="journal article" date="2013" name="Appl. Environ. Microbiol.">
        <title>Genome analysis suggests that the soil oligotrophic bacterium Agromonas oligotrophica (Bradyrhizobium oligotrophicum) is a nitrogen-fixing symbiont of Aeschynomene indica.</title>
        <authorList>
            <person name="Okubo T."/>
            <person name="Fukushima S."/>
            <person name="Itakura M."/>
            <person name="Oshima K."/>
            <person name="Longtonglang A."/>
            <person name="Teaumroong N."/>
            <person name="Mitsui H."/>
            <person name="Hattori M."/>
            <person name="Hattori R."/>
            <person name="Hattori T."/>
            <person name="Minamisawa K."/>
        </authorList>
    </citation>
    <scope>NUCLEOTIDE SEQUENCE [LARGE SCALE GENOMIC DNA]</scope>
    <source>
        <strain evidence="5 6">S58</strain>
    </source>
</reference>
<dbReference type="eggNOG" id="COG2207">
    <property type="taxonomic scope" value="Bacteria"/>
</dbReference>
<dbReference type="PANTHER" id="PTHR46796">
    <property type="entry name" value="HTH-TYPE TRANSCRIPTIONAL ACTIVATOR RHAS-RELATED"/>
    <property type="match status" value="1"/>
</dbReference>
<evidence type="ECO:0000256" key="1">
    <source>
        <dbReference type="ARBA" id="ARBA00023015"/>
    </source>
</evidence>
<keyword evidence="2" id="KW-0238">DNA-binding</keyword>
<dbReference type="STRING" id="1245469.S58_55470"/>
<evidence type="ECO:0000256" key="3">
    <source>
        <dbReference type="ARBA" id="ARBA00023163"/>
    </source>
</evidence>
<sequence length="246" mass="26864">MFIGRLGALPLHRHPISVCLVALQAPLRIGTTMSEQSLACLTAIIPAGLSHTLDLSGAPVAVIYNDPDDPYYRRLSPHQGCGLSSLDPDVESSLIAAVRNLYVLHQAGDKLRFDEFDFAAEQALGIEPRPPRIDARVEHIVSIIRADIARNHSIQELARRVDLSPSRLQHLFVQEIGVPLRTFRIWIRFRHAVKRVGGGDSITSAALDAGFASSSHFSHAFKATFGATAASVLKDAPSRVQIQLIE</sequence>
<dbReference type="InterPro" id="IPR009057">
    <property type="entry name" value="Homeodomain-like_sf"/>
</dbReference>
<keyword evidence="6" id="KW-1185">Reference proteome</keyword>
<evidence type="ECO:0000313" key="6">
    <source>
        <dbReference type="Proteomes" id="UP000011841"/>
    </source>
</evidence>
<feature type="domain" description="HTH araC/xylS-type" evidence="4">
    <location>
        <begin position="138"/>
        <end position="235"/>
    </location>
</feature>
<dbReference type="InterPro" id="IPR018060">
    <property type="entry name" value="HTH_AraC"/>
</dbReference>
<dbReference type="HOGENOM" id="CLU_073078_0_1_5"/>
<dbReference type="SMART" id="SM00342">
    <property type="entry name" value="HTH_ARAC"/>
    <property type="match status" value="1"/>
</dbReference>
<dbReference type="EMBL" id="AP012603">
    <property type="protein sequence ID" value="BAM91524.1"/>
    <property type="molecule type" value="Genomic_DNA"/>
</dbReference>
<dbReference type="Pfam" id="PF12833">
    <property type="entry name" value="HTH_18"/>
    <property type="match status" value="1"/>
</dbReference>
<name>M4ZCM4_9BRAD</name>
<dbReference type="SUPFAM" id="SSF46689">
    <property type="entry name" value="Homeodomain-like"/>
    <property type="match status" value="2"/>
</dbReference>
<accession>M4ZCM4</accession>
<dbReference type="Gene3D" id="1.10.10.60">
    <property type="entry name" value="Homeodomain-like"/>
    <property type="match status" value="1"/>
</dbReference>
<dbReference type="Proteomes" id="UP000011841">
    <property type="component" value="Chromosome"/>
</dbReference>
<dbReference type="GO" id="GO:0003700">
    <property type="term" value="F:DNA-binding transcription factor activity"/>
    <property type="evidence" value="ECO:0007669"/>
    <property type="project" value="InterPro"/>
</dbReference>
<proteinExistence type="predicted"/>
<dbReference type="InterPro" id="IPR050204">
    <property type="entry name" value="AraC_XylS_family_regulators"/>
</dbReference>
<organism evidence="5 6">
    <name type="scientific">Bradyrhizobium oligotrophicum S58</name>
    <dbReference type="NCBI Taxonomy" id="1245469"/>
    <lineage>
        <taxon>Bacteria</taxon>
        <taxon>Pseudomonadati</taxon>
        <taxon>Pseudomonadota</taxon>
        <taxon>Alphaproteobacteria</taxon>
        <taxon>Hyphomicrobiales</taxon>
        <taxon>Nitrobacteraceae</taxon>
        <taxon>Bradyrhizobium</taxon>
    </lineage>
</organism>
<protein>
    <submittedName>
        <fullName evidence="5">Transcriptional regulator, AraC family</fullName>
    </submittedName>
</protein>
<dbReference type="PROSITE" id="PS01124">
    <property type="entry name" value="HTH_ARAC_FAMILY_2"/>
    <property type="match status" value="1"/>
</dbReference>
<dbReference type="PATRIC" id="fig|1245469.3.peg.5675"/>